<gene>
    <name evidence="2" type="ORF">QFZ56_006617</name>
</gene>
<feature type="transmembrane region" description="Helical" evidence="1">
    <location>
        <begin position="36"/>
        <end position="54"/>
    </location>
</feature>
<organism evidence="2 3">
    <name type="scientific">Streptomyces achromogenes</name>
    <dbReference type="NCBI Taxonomy" id="67255"/>
    <lineage>
        <taxon>Bacteria</taxon>
        <taxon>Bacillati</taxon>
        <taxon>Actinomycetota</taxon>
        <taxon>Actinomycetes</taxon>
        <taxon>Kitasatosporales</taxon>
        <taxon>Streptomycetaceae</taxon>
        <taxon>Streptomyces</taxon>
    </lineage>
</organism>
<proteinExistence type="predicted"/>
<evidence type="ECO:0000256" key="1">
    <source>
        <dbReference type="SAM" id="Phobius"/>
    </source>
</evidence>
<protein>
    <recommendedName>
        <fullName evidence="4">Integral membrane protein</fullName>
    </recommendedName>
</protein>
<sequence length="59" mass="5860">MAAARNGNEGLGVWRVVPLIGAVVMAVGLIGGIPVLTLLGAIVALVGVVGLSAARRKQN</sequence>
<evidence type="ECO:0008006" key="4">
    <source>
        <dbReference type="Google" id="ProtNLM"/>
    </source>
</evidence>
<reference evidence="2 3" key="1">
    <citation type="submission" date="2023-07" db="EMBL/GenBank/DDBJ databases">
        <title>Comparative genomics of wheat-associated soil bacteria to identify genetic determinants of phenazine resistance.</title>
        <authorList>
            <person name="Mouncey N."/>
        </authorList>
    </citation>
    <scope>NUCLEOTIDE SEQUENCE [LARGE SCALE GENOMIC DNA]</scope>
    <source>
        <strain evidence="2 3">W4I19-2</strain>
    </source>
</reference>
<evidence type="ECO:0000313" key="2">
    <source>
        <dbReference type="EMBL" id="MDQ0687654.1"/>
    </source>
</evidence>
<keyword evidence="1" id="KW-0472">Membrane</keyword>
<keyword evidence="1" id="KW-0812">Transmembrane</keyword>
<keyword evidence="1" id="KW-1133">Transmembrane helix</keyword>
<dbReference type="RefSeq" id="WP_306947325.1">
    <property type="nucleotide sequence ID" value="NZ_JAUSYA010000001.1"/>
</dbReference>
<dbReference type="Proteomes" id="UP001243364">
    <property type="component" value="Unassembled WGS sequence"/>
</dbReference>
<feature type="transmembrane region" description="Helical" evidence="1">
    <location>
        <begin position="12"/>
        <end position="30"/>
    </location>
</feature>
<dbReference type="EMBL" id="JAUSYA010000001">
    <property type="protein sequence ID" value="MDQ0687654.1"/>
    <property type="molecule type" value="Genomic_DNA"/>
</dbReference>
<keyword evidence="3" id="KW-1185">Reference proteome</keyword>
<accession>A0ABU0QAF9</accession>
<name>A0ABU0QAF9_STRAH</name>
<evidence type="ECO:0000313" key="3">
    <source>
        <dbReference type="Proteomes" id="UP001243364"/>
    </source>
</evidence>
<comment type="caution">
    <text evidence="2">The sequence shown here is derived from an EMBL/GenBank/DDBJ whole genome shotgun (WGS) entry which is preliminary data.</text>
</comment>